<dbReference type="UniPathway" id="UPA00258">
    <property type="reaction ID" value="UER00370"/>
</dbReference>
<feature type="binding site" evidence="6 9">
    <location>
        <position position="366"/>
    </location>
    <ligand>
        <name>Ni(2+)</name>
        <dbReference type="ChEBI" id="CHEBI:49786"/>
        <label>1</label>
    </ligand>
</feature>
<comment type="subunit">
    <text evidence="6">Heterotrimer of UreA (gamma), UreB (beta) and UreC (alpha) subunits. Three heterotrimers associate to form the active enzyme.</text>
</comment>
<evidence type="ECO:0000313" key="15">
    <source>
        <dbReference type="EMBL" id="SFE99801.1"/>
    </source>
</evidence>
<evidence type="ECO:0000256" key="3">
    <source>
        <dbReference type="ARBA" id="ARBA00022723"/>
    </source>
</evidence>
<evidence type="ECO:0000256" key="9">
    <source>
        <dbReference type="PIRSR" id="PIRSR611612-51"/>
    </source>
</evidence>
<protein>
    <recommendedName>
        <fullName evidence="6 7">Urease subunit alpha</fullName>
        <ecNumber evidence="6 7">3.5.1.5</ecNumber>
    </recommendedName>
    <alternativeName>
        <fullName evidence="6">Urea amidohydrolase subunit alpha</fullName>
    </alternativeName>
</protein>
<dbReference type="PROSITE" id="PS01120">
    <property type="entry name" value="UREASE_1"/>
    <property type="match status" value="1"/>
</dbReference>
<feature type="binding site" evidence="6 9">
    <location>
        <position position="252"/>
    </location>
    <ligand>
        <name>Ni(2+)</name>
        <dbReference type="ChEBI" id="CHEBI:49786"/>
        <label>2</label>
    </ligand>
</feature>
<name>A0A1I2F5H3_9ACTN</name>
<evidence type="ECO:0000256" key="2">
    <source>
        <dbReference type="ARBA" id="ARBA00022596"/>
    </source>
</evidence>
<comment type="pathway">
    <text evidence="1 6">Nitrogen metabolism; urea degradation; CO(2) and NH(3) from urea (urease route): step 1/1.</text>
</comment>
<dbReference type="InterPro" id="IPR017951">
    <property type="entry name" value="Urease_asu_c"/>
</dbReference>
<keyword evidence="2 6" id="KW-0533">Nickel</keyword>
<dbReference type="PANTHER" id="PTHR43440">
    <property type="entry name" value="UREASE"/>
    <property type="match status" value="1"/>
</dbReference>
<feature type="binding site" description="via carbamate group" evidence="6 9">
    <location>
        <position position="223"/>
    </location>
    <ligand>
        <name>Ni(2+)</name>
        <dbReference type="ChEBI" id="CHEBI:49786"/>
        <label>2</label>
    </ligand>
</feature>
<dbReference type="STRING" id="35752.SAMN05421541_10580"/>
<evidence type="ECO:0000256" key="5">
    <source>
        <dbReference type="ARBA" id="ARBA00047778"/>
    </source>
</evidence>
<dbReference type="HAMAP" id="MF_01953">
    <property type="entry name" value="Urease_alpha"/>
    <property type="match status" value="1"/>
</dbReference>
<dbReference type="Pfam" id="PF01979">
    <property type="entry name" value="Amidohydro_1"/>
    <property type="match status" value="1"/>
</dbReference>
<keyword evidence="4 6" id="KW-0378">Hydrolase</keyword>
<dbReference type="NCBIfam" id="NF009685">
    <property type="entry name" value="PRK13206.1"/>
    <property type="match status" value="1"/>
</dbReference>
<evidence type="ECO:0000256" key="10">
    <source>
        <dbReference type="PIRSR" id="PIRSR611612-52"/>
    </source>
</evidence>
<gene>
    <name evidence="6" type="primary">ureC</name>
    <name evidence="15" type="ORF">SAMN05421541_10580</name>
</gene>
<dbReference type="Proteomes" id="UP000199645">
    <property type="component" value="Unassembled WGS sequence"/>
</dbReference>
<dbReference type="SUPFAM" id="SSF51338">
    <property type="entry name" value="Composite domain of metallo-dependent hydrolases"/>
    <property type="match status" value="2"/>
</dbReference>
<comment type="catalytic activity">
    <reaction evidence="5 6 12">
        <text>urea + 2 H2O + H(+) = hydrogencarbonate + 2 NH4(+)</text>
        <dbReference type="Rhea" id="RHEA:20557"/>
        <dbReference type="ChEBI" id="CHEBI:15377"/>
        <dbReference type="ChEBI" id="CHEBI:15378"/>
        <dbReference type="ChEBI" id="CHEBI:16199"/>
        <dbReference type="ChEBI" id="CHEBI:17544"/>
        <dbReference type="ChEBI" id="CHEBI:28938"/>
        <dbReference type="EC" id="3.5.1.5"/>
    </reaction>
</comment>
<evidence type="ECO:0000259" key="14">
    <source>
        <dbReference type="PROSITE" id="PS51368"/>
    </source>
</evidence>
<feature type="binding site" evidence="6 9">
    <location>
        <position position="278"/>
    </location>
    <ligand>
        <name>Ni(2+)</name>
        <dbReference type="ChEBI" id="CHEBI:49786"/>
        <label>2</label>
    </ligand>
</feature>
<dbReference type="Pfam" id="PF00449">
    <property type="entry name" value="Urease_alpha"/>
    <property type="match status" value="1"/>
</dbReference>
<dbReference type="InterPro" id="IPR017950">
    <property type="entry name" value="Urease_AS"/>
</dbReference>
<comment type="PTM">
    <text evidence="8">Carbamylation allows a single lysine to coordinate two nickel ions.</text>
</comment>
<reference evidence="15 16" key="1">
    <citation type="submission" date="2016-10" db="EMBL/GenBank/DDBJ databases">
        <authorList>
            <person name="de Groot N.N."/>
        </authorList>
    </citation>
    <scope>NUCLEOTIDE SEQUENCE [LARGE SCALE GENOMIC DNA]</scope>
    <source>
        <strain evidence="15 16">DSM 43019</strain>
    </source>
</reference>
<evidence type="ECO:0000313" key="16">
    <source>
        <dbReference type="Proteomes" id="UP000199645"/>
    </source>
</evidence>
<evidence type="ECO:0000256" key="12">
    <source>
        <dbReference type="RuleBase" id="RU000510"/>
    </source>
</evidence>
<dbReference type="EC" id="3.5.1.5" evidence="6 7"/>
<dbReference type="AlphaFoldDB" id="A0A1I2F5H3"/>
<dbReference type="CDD" id="cd00375">
    <property type="entry name" value="Urease_alpha"/>
    <property type="match status" value="1"/>
</dbReference>
<evidence type="ECO:0000256" key="6">
    <source>
        <dbReference type="HAMAP-Rule" id="MF_01953"/>
    </source>
</evidence>
<organism evidence="15 16">
    <name type="scientific">Actinoplanes philippinensis</name>
    <dbReference type="NCBI Taxonomy" id="35752"/>
    <lineage>
        <taxon>Bacteria</taxon>
        <taxon>Bacillati</taxon>
        <taxon>Actinomycetota</taxon>
        <taxon>Actinomycetes</taxon>
        <taxon>Micromonosporales</taxon>
        <taxon>Micromonosporaceae</taxon>
        <taxon>Actinoplanes</taxon>
    </lineage>
</organism>
<dbReference type="Gene3D" id="2.30.40.10">
    <property type="entry name" value="Urease, subunit C, domain 1"/>
    <property type="match status" value="1"/>
</dbReference>
<dbReference type="GO" id="GO:0016151">
    <property type="term" value="F:nickel cation binding"/>
    <property type="evidence" value="ECO:0007669"/>
    <property type="project" value="UniProtKB-UniRule"/>
</dbReference>
<feature type="modified residue" description="N6-carboxylysine" evidence="6 8">
    <location>
        <position position="223"/>
    </location>
</feature>
<dbReference type="SUPFAM" id="SSF51556">
    <property type="entry name" value="Metallo-dependent hydrolases"/>
    <property type="match status" value="1"/>
</dbReference>
<dbReference type="NCBIfam" id="TIGR01792">
    <property type="entry name" value="urease_alph"/>
    <property type="match status" value="1"/>
</dbReference>
<keyword evidence="3 6" id="KW-0479">Metal-binding</keyword>
<comment type="PTM">
    <text evidence="6">Carboxylation allows a single lysine to coordinate two nickel ions.</text>
</comment>
<evidence type="ECO:0000256" key="13">
    <source>
        <dbReference type="RuleBase" id="RU004158"/>
    </source>
</evidence>
<evidence type="ECO:0000256" key="7">
    <source>
        <dbReference type="NCBIfam" id="TIGR01792"/>
    </source>
</evidence>
<keyword evidence="16" id="KW-1185">Reference proteome</keyword>
<feature type="binding site" evidence="6 11">
    <location>
        <position position="225"/>
    </location>
    <ligand>
        <name>substrate</name>
    </ligand>
</feature>
<dbReference type="EMBL" id="FONV01000005">
    <property type="protein sequence ID" value="SFE99801.1"/>
    <property type="molecule type" value="Genomic_DNA"/>
</dbReference>
<dbReference type="PROSITE" id="PS51368">
    <property type="entry name" value="UREASE_3"/>
    <property type="match status" value="1"/>
</dbReference>
<dbReference type="InterPro" id="IPR029754">
    <property type="entry name" value="Urease_Ni-bd"/>
</dbReference>
<evidence type="ECO:0000256" key="8">
    <source>
        <dbReference type="PIRSR" id="PIRSR611612-50"/>
    </source>
</evidence>
<dbReference type="GO" id="GO:0009039">
    <property type="term" value="F:urease activity"/>
    <property type="evidence" value="ECO:0007669"/>
    <property type="project" value="UniProtKB-UniRule"/>
</dbReference>
<proteinExistence type="inferred from homology"/>
<dbReference type="RefSeq" id="WP_093613908.1">
    <property type="nucleotide sequence ID" value="NZ_BOMT01000101.1"/>
</dbReference>
<feature type="active site" description="Proton donor" evidence="6 10">
    <location>
        <position position="326"/>
    </location>
</feature>
<comment type="cofactor">
    <cofactor evidence="6 9 12">
        <name>Ni cation</name>
        <dbReference type="ChEBI" id="CHEBI:25516"/>
    </cofactor>
    <text evidence="6 9 12">Binds 2 nickel ions per subunit.</text>
</comment>
<comment type="subcellular location">
    <subcellularLocation>
        <location evidence="6 11">Cytoplasm</location>
    </subcellularLocation>
</comment>
<dbReference type="GO" id="GO:0043419">
    <property type="term" value="P:urea catabolic process"/>
    <property type="evidence" value="ECO:0007669"/>
    <property type="project" value="UniProtKB-UniRule"/>
</dbReference>
<dbReference type="InterPro" id="IPR011059">
    <property type="entry name" value="Metal-dep_hydrolase_composite"/>
</dbReference>
<evidence type="ECO:0000256" key="11">
    <source>
        <dbReference type="PROSITE-ProRule" id="PRU00700"/>
    </source>
</evidence>
<feature type="domain" description="Urease" evidence="14">
    <location>
        <begin position="135"/>
        <end position="572"/>
    </location>
</feature>
<dbReference type="Gene3D" id="3.20.20.140">
    <property type="entry name" value="Metal-dependent hydrolases"/>
    <property type="match status" value="1"/>
</dbReference>
<dbReference type="NCBIfam" id="NF009686">
    <property type="entry name" value="PRK13207.1"/>
    <property type="match status" value="1"/>
</dbReference>
<dbReference type="PROSITE" id="PS00145">
    <property type="entry name" value="UREASE_2"/>
    <property type="match status" value="1"/>
</dbReference>
<feature type="binding site" description="via carbamate group" evidence="6 9">
    <location>
        <position position="223"/>
    </location>
    <ligand>
        <name>Ni(2+)</name>
        <dbReference type="ChEBI" id="CHEBI:49786"/>
        <label>1</label>
    </ligand>
</feature>
<dbReference type="PRINTS" id="PR01752">
    <property type="entry name" value="UREASE"/>
</dbReference>
<dbReference type="InterPro" id="IPR050112">
    <property type="entry name" value="Urease_alpha_subunit"/>
</dbReference>
<sequence>MTFLDRGRYAALLGPTKGDRIRLADTNLLIEIEEDRSSGPVPGDEVVFGGGKVIRESMGQGRATRAEGAPDTVITGVVVLDHWGIVKADVGIRDGRIAAIGKAGNPDTMDGVHPDLVIGPGTQILAGNGKILTAGAIDSHVHLISPTILDTALAAGITTIIGGGTGPDEGTKATTVTPNAWHLARMLESLDSWPINVLLLGKGNTMSAESMWEQLRGGAGGFKLHEDWGTTPAAIDACLRVCDASGVQVAIHTDTLNEAGFVEETLRAIAGRSIHAYHTEGAGGGHAPDIITVASHPNILPSSTNPTRPYTRNTLSEHLDMLMVCHHLNSSVPEDLAFAESRIRPSTMAAEDYLHDLGAISMIGSDSQAMGRVGEVVTRTWQTAHVMKARVGALPGDGAADNNRAKRYVAKYTICPARAHGMDAQVGSVEVGKLADLVLWDPAFFGVRPAVVLKGGMIASAQMGDANASIPTPQPMLPRPMFGAYGVVPAQTSLAFVAPAAIDALLSDRIGVKRALVPVGDTRSVGKADMPLNDAMPRIEVKADTFEVRIDGQVIEPDPVDVLPMAQRYFLF</sequence>
<dbReference type="GO" id="GO:0005737">
    <property type="term" value="C:cytoplasm"/>
    <property type="evidence" value="ECO:0007669"/>
    <property type="project" value="UniProtKB-SubCell"/>
</dbReference>
<evidence type="ECO:0000256" key="4">
    <source>
        <dbReference type="ARBA" id="ARBA00022801"/>
    </source>
</evidence>
<accession>A0A1I2F5H3</accession>
<dbReference type="OrthoDB" id="9802793at2"/>
<dbReference type="InterPro" id="IPR011612">
    <property type="entry name" value="Urease_alpha_N_dom"/>
</dbReference>
<keyword evidence="6 11" id="KW-0963">Cytoplasm</keyword>
<feature type="binding site" evidence="6 9">
    <location>
        <position position="140"/>
    </location>
    <ligand>
        <name>Ni(2+)</name>
        <dbReference type="ChEBI" id="CHEBI:49786"/>
        <label>1</label>
    </ligand>
</feature>
<comment type="similarity">
    <text evidence="6 13">Belongs to the metallo-dependent hydrolases superfamily. Urease alpha subunit family.</text>
</comment>
<dbReference type="PANTHER" id="PTHR43440:SF1">
    <property type="entry name" value="UREASE"/>
    <property type="match status" value="1"/>
</dbReference>
<dbReference type="InterPro" id="IPR005848">
    <property type="entry name" value="Urease_asu"/>
</dbReference>
<dbReference type="InterPro" id="IPR006680">
    <property type="entry name" value="Amidohydro-rel"/>
</dbReference>
<dbReference type="InterPro" id="IPR032466">
    <property type="entry name" value="Metal_Hydrolase"/>
</dbReference>
<feature type="binding site" evidence="6 9">
    <location>
        <position position="142"/>
    </location>
    <ligand>
        <name>Ni(2+)</name>
        <dbReference type="ChEBI" id="CHEBI:49786"/>
        <label>1</label>
    </ligand>
</feature>
<evidence type="ECO:0000256" key="1">
    <source>
        <dbReference type="ARBA" id="ARBA00004897"/>
    </source>
</evidence>